<protein>
    <submittedName>
        <fullName evidence="1">FMN-binding split barrel-containing protein</fullName>
    </submittedName>
</protein>
<dbReference type="Proteomes" id="UP000827976">
    <property type="component" value="Chromosome 5"/>
</dbReference>
<gene>
    <name evidence="1" type="ORF">IHE45_05G239600</name>
</gene>
<evidence type="ECO:0000313" key="2">
    <source>
        <dbReference type="Proteomes" id="UP000827976"/>
    </source>
</evidence>
<keyword evidence="2" id="KW-1185">Reference proteome</keyword>
<proteinExistence type="predicted"/>
<dbReference type="EMBL" id="CM037015">
    <property type="protein sequence ID" value="KAH7684404.1"/>
    <property type="molecule type" value="Genomic_DNA"/>
</dbReference>
<evidence type="ECO:0000313" key="1">
    <source>
        <dbReference type="EMBL" id="KAH7684404.1"/>
    </source>
</evidence>
<organism evidence="1 2">
    <name type="scientific">Dioscorea alata</name>
    <name type="common">Purple yam</name>
    <dbReference type="NCBI Taxonomy" id="55571"/>
    <lineage>
        <taxon>Eukaryota</taxon>
        <taxon>Viridiplantae</taxon>
        <taxon>Streptophyta</taxon>
        <taxon>Embryophyta</taxon>
        <taxon>Tracheophyta</taxon>
        <taxon>Spermatophyta</taxon>
        <taxon>Magnoliopsida</taxon>
        <taxon>Liliopsida</taxon>
        <taxon>Dioscoreales</taxon>
        <taxon>Dioscoreaceae</taxon>
        <taxon>Dioscorea</taxon>
    </lineage>
</organism>
<name>A0ACB7WAJ3_DIOAL</name>
<sequence>MYYVSIIVATIWFLWKSYCDAIFKNSTPNYSLIVNRAIAHMDFNQENANLRGRCLLLNNFNQADGLFLFFTALSQMLITSSLLQVAVLPLLSRVLLLRFRPWMLPYG</sequence>
<comment type="caution">
    <text evidence="1">The sequence shown here is derived from an EMBL/GenBank/DDBJ whole genome shotgun (WGS) entry which is preliminary data.</text>
</comment>
<accession>A0ACB7WAJ3</accession>
<reference evidence="2" key="1">
    <citation type="journal article" date="2022" name="Nat. Commun.">
        <title>Chromosome evolution and the genetic basis of agronomically important traits in greater yam.</title>
        <authorList>
            <person name="Bredeson J.V."/>
            <person name="Lyons J.B."/>
            <person name="Oniyinde I.O."/>
            <person name="Okereke N.R."/>
            <person name="Kolade O."/>
            <person name="Nnabue I."/>
            <person name="Nwadili C.O."/>
            <person name="Hribova E."/>
            <person name="Parker M."/>
            <person name="Nwogha J."/>
            <person name="Shu S."/>
            <person name="Carlson J."/>
            <person name="Kariba R."/>
            <person name="Muthemba S."/>
            <person name="Knop K."/>
            <person name="Barton G.J."/>
            <person name="Sherwood A.V."/>
            <person name="Lopez-Montes A."/>
            <person name="Asiedu R."/>
            <person name="Jamnadass R."/>
            <person name="Muchugi A."/>
            <person name="Goodstein D."/>
            <person name="Egesi C.N."/>
            <person name="Featherston J."/>
            <person name="Asfaw A."/>
            <person name="Simpson G.G."/>
            <person name="Dolezel J."/>
            <person name="Hendre P.S."/>
            <person name="Van Deynze A."/>
            <person name="Kumar P.L."/>
            <person name="Obidiegwu J.E."/>
            <person name="Bhattacharjee R."/>
            <person name="Rokhsar D.S."/>
        </authorList>
    </citation>
    <scope>NUCLEOTIDE SEQUENCE [LARGE SCALE GENOMIC DNA]</scope>
    <source>
        <strain evidence="2">cv. TDa95/00328</strain>
    </source>
</reference>